<dbReference type="InParanoid" id="A0A067NB63"/>
<dbReference type="OrthoDB" id="10333198at2759"/>
<organism evidence="2 3">
    <name type="scientific">Pleurotus ostreatus (strain PC15)</name>
    <name type="common">Oyster mushroom</name>
    <dbReference type="NCBI Taxonomy" id="1137138"/>
    <lineage>
        <taxon>Eukaryota</taxon>
        <taxon>Fungi</taxon>
        <taxon>Dikarya</taxon>
        <taxon>Basidiomycota</taxon>
        <taxon>Agaricomycotina</taxon>
        <taxon>Agaricomycetes</taxon>
        <taxon>Agaricomycetidae</taxon>
        <taxon>Agaricales</taxon>
        <taxon>Pleurotineae</taxon>
        <taxon>Pleurotaceae</taxon>
        <taxon>Pleurotus</taxon>
    </lineage>
</organism>
<dbReference type="Proteomes" id="UP000027073">
    <property type="component" value="Unassembled WGS sequence"/>
</dbReference>
<accession>A0A067NB63</accession>
<keyword evidence="1" id="KW-1133">Transmembrane helix</keyword>
<evidence type="ECO:0000256" key="1">
    <source>
        <dbReference type="SAM" id="Phobius"/>
    </source>
</evidence>
<keyword evidence="1" id="KW-0812">Transmembrane</keyword>
<feature type="transmembrane region" description="Helical" evidence="1">
    <location>
        <begin position="75"/>
        <end position="100"/>
    </location>
</feature>
<reference evidence="3" key="1">
    <citation type="journal article" date="2014" name="Proc. Natl. Acad. Sci. U.S.A.">
        <title>Extensive sampling of basidiomycete genomes demonstrates inadequacy of the white-rot/brown-rot paradigm for wood decay fungi.</title>
        <authorList>
            <person name="Riley R."/>
            <person name="Salamov A.A."/>
            <person name="Brown D.W."/>
            <person name="Nagy L.G."/>
            <person name="Floudas D."/>
            <person name="Held B.W."/>
            <person name="Levasseur A."/>
            <person name="Lombard V."/>
            <person name="Morin E."/>
            <person name="Otillar R."/>
            <person name="Lindquist E.A."/>
            <person name="Sun H."/>
            <person name="LaButti K.M."/>
            <person name="Schmutz J."/>
            <person name="Jabbour D."/>
            <person name="Luo H."/>
            <person name="Baker S.E."/>
            <person name="Pisabarro A.G."/>
            <person name="Walton J.D."/>
            <person name="Blanchette R.A."/>
            <person name="Henrissat B."/>
            <person name="Martin F."/>
            <person name="Cullen D."/>
            <person name="Hibbett D.S."/>
            <person name="Grigoriev I.V."/>
        </authorList>
    </citation>
    <scope>NUCLEOTIDE SEQUENCE [LARGE SCALE GENOMIC DNA]</scope>
    <source>
        <strain evidence="3">PC15</strain>
    </source>
</reference>
<dbReference type="VEuPathDB" id="FungiDB:PLEOSDRAFT_161755"/>
<dbReference type="AlphaFoldDB" id="A0A067NB63"/>
<dbReference type="HOGENOM" id="CLU_1396874_0_0_1"/>
<feature type="transmembrane region" description="Helical" evidence="1">
    <location>
        <begin position="120"/>
        <end position="144"/>
    </location>
</feature>
<sequence>MKDMDAALHGGLLGAVIGLSIEVLLAEVHATNVVAHAGIGGAVPSCITGFATALFSIICVSHIAFSHFRSFVKTVVFQTICLPILCVLWFTTAALTALAAETLGPERCYSDEFYVICSKLPWIKLCSYVNCIILAVYSAILLVLTLHAEHAGHPNVWMESTLALPYSKDAYLSHSFSSDPRNE</sequence>
<evidence type="ECO:0000313" key="2">
    <source>
        <dbReference type="EMBL" id="KDQ24200.1"/>
    </source>
</evidence>
<protein>
    <recommendedName>
        <fullName evidence="4">MARVEL domain-containing protein</fullName>
    </recommendedName>
</protein>
<dbReference type="EMBL" id="KL198011">
    <property type="protein sequence ID" value="KDQ24200.1"/>
    <property type="molecule type" value="Genomic_DNA"/>
</dbReference>
<evidence type="ECO:0000313" key="3">
    <source>
        <dbReference type="Proteomes" id="UP000027073"/>
    </source>
</evidence>
<keyword evidence="1" id="KW-0472">Membrane</keyword>
<proteinExistence type="predicted"/>
<feature type="transmembrane region" description="Helical" evidence="1">
    <location>
        <begin position="42"/>
        <end position="63"/>
    </location>
</feature>
<name>A0A067NB63_PLEO1</name>
<evidence type="ECO:0008006" key="4">
    <source>
        <dbReference type="Google" id="ProtNLM"/>
    </source>
</evidence>
<gene>
    <name evidence="2" type="ORF">PLEOSDRAFT_161755</name>
</gene>